<reference evidence="1 2" key="1">
    <citation type="submission" date="2021-04" db="EMBL/GenBank/DDBJ databases">
        <title>Novel species identification of genus Shewanella.</title>
        <authorList>
            <person name="Liu G."/>
        </authorList>
    </citation>
    <scope>NUCLEOTIDE SEQUENCE [LARGE SCALE GENOMIC DNA]</scope>
    <source>
        <strain evidence="1 2">FJAT-54481</strain>
    </source>
</reference>
<evidence type="ECO:0000313" key="1">
    <source>
        <dbReference type="EMBL" id="QUN06527.1"/>
    </source>
</evidence>
<sequence length="148" mass="16898">MIKKYRHGVEIDIRISTDLLALKHHQLWWVNTMGTQELHTQASLLSLSKTLRLSSFDMARWLVSLLALQQQKYRVIEAGIQGKEGRRFLVQALDSIFDCGRTNNYHSQLALVADEALVKDAEAVSVTPLPPQQLAFMCMESAHFDHCY</sequence>
<dbReference type="Proteomes" id="UP000679575">
    <property type="component" value="Chromosome"/>
</dbReference>
<accession>A0ABX7YUQ1</accession>
<name>A0ABX7YUQ1_9GAMM</name>
<dbReference type="EMBL" id="CP073587">
    <property type="protein sequence ID" value="QUN06527.1"/>
    <property type="molecule type" value="Genomic_DNA"/>
</dbReference>
<evidence type="ECO:0000313" key="2">
    <source>
        <dbReference type="Proteomes" id="UP000679575"/>
    </source>
</evidence>
<keyword evidence="2" id="KW-1185">Reference proteome</keyword>
<proteinExistence type="predicted"/>
<organism evidence="1 2">
    <name type="scientific">Shewanella yunxiaonensis</name>
    <dbReference type="NCBI Taxonomy" id="2829809"/>
    <lineage>
        <taxon>Bacteria</taxon>
        <taxon>Pseudomonadati</taxon>
        <taxon>Pseudomonadota</taxon>
        <taxon>Gammaproteobacteria</taxon>
        <taxon>Alteromonadales</taxon>
        <taxon>Shewanellaceae</taxon>
        <taxon>Shewanella</taxon>
    </lineage>
</organism>
<gene>
    <name evidence="1" type="ORF">KDN34_03450</name>
</gene>
<dbReference type="RefSeq" id="WP_212595541.1">
    <property type="nucleotide sequence ID" value="NZ_CP073587.1"/>
</dbReference>
<protein>
    <submittedName>
        <fullName evidence="1">Uncharacterized protein</fullName>
    </submittedName>
</protein>